<keyword evidence="2" id="KW-1185">Reference proteome</keyword>
<evidence type="ECO:0008006" key="3">
    <source>
        <dbReference type="Google" id="ProtNLM"/>
    </source>
</evidence>
<dbReference type="EMBL" id="BAAAGX010000014">
    <property type="protein sequence ID" value="GAA0247980.1"/>
    <property type="molecule type" value="Genomic_DNA"/>
</dbReference>
<protein>
    <recommendedName>
        <fullName evidence="3">DUF4262 domain-containing protein</fullName>
    </recommendedName>
</protein>
<dbReference type="Pfam" id="PF14081">
    <property type="entry name" value="DUF4262"/>
    <property type="match status" value="1"/>
</dbReference>
<dbReference type="Proteomes" id="UP001500967">
    <property type="component" value="Unassembled WGS sequence"/>
</dbReference>
<organism evidence="1 2">
    <name type="scientific">Cryptosporangium japonicum</name>
    <dbReference type="NCBI Taxonomy" id="80872"/>
    <lineage>
        <taxon>Bacteria</taxon>
        <taxon>Bacillati</taxon>
        <taxon>Actinomycetota</taxon>
        <taxon>Actinomycetes</taxon>
        <taxon>Cryptosporangiales</taxon>
        <taxon>Cryptosporangiaceae</taxon>
        <taxon>Cryptosporangium</taxon>
    </lineage>
</organism>
<reference evidence="2" key="1">
    <citation type="journal article" date="2019" name="Int. J. Syst. Evol. Microbiol.">
        <title>The Global Catalogue of Microorganisms (GCM) 10K type strain sequencing project: providing services to taxonomists for standard genome sequencing and annotation.</title>
        <authorList>
            <consortium name="The Broad Institute Genomics Platform"/>
            <consortium name="The Broad Institute Genome Sequencing Center for Infectious Disease"/>
            <person name="Wu L."/>
            <person name="Ma J."/>
        </authorList>
    </citation>
    <scope>NUCLEOTIDE SEQUENCE [LARGE SCALE GENOMIC DNA]</scope>
    <source>
        <strain evidence="2">JCM 10425</strain>
    </source>
</reference>
<evidence type="ECO:0000313" key="2">
    <source>
        <dbReference type="Proteomes" id="UP001500967"/>
    </source>
</evidence>
<dbReference type="RefSeq" id="WP_344650031.1">
    <property type="nucleotide sequence ID" value="NZ_BAAAGX010000014.1"/>
</dbReference>
<proteinExistence type="predicted"/>
<name>A0ABP3DZJ4_9ACTN</name>
<dbReference type="InterPro" id="IPR025358">
    <property type="entry name" value="DUF4262"/>
</dbReference>
<accession>A0ABP3DZJ4</accession>
<gene>
    <name evidence="1" type="ORF">GCM10009539_36580</name>
</gene>
<sequence>MSDRRCPCVLCVPPPHHRDASLAATVDEHGWSVLRITGAVEFAHTVGSWHTFGRPELVMFGLDGGQMQHWLNRCVAELRTNGWPEPETPFAGVLEGFDTQLRPVDESWRGALFGTAHRFYQGRPVPVWQLVWPDARGRWPGDPDATVSSRTRQAWAWLPVDDHPPGGWRLLGHFADDFPLAGEPDSWALTTRGVLDGTRAVSTVLLDDSAFDVLDDRGHDADDLCVTYLGHLVLRHPGLRRLSDLPDGSVARPDADDGWRRATISAPEQEASIAAWKRAEQYLPT</sequence>
<evidence type="ECO:0000313" key="1">
    <source>
        <dbReference type="EMBL" id="GAA0247980.1"/>
    </source>
</evidence>
<comment type="caution">
    <text evidence="1">The sequence shown here is derived from an EMBL/GenBank/DDBJ whole genome shotgun (WGS) entry which is preliminary data.</text>
</comment>